<feature type="transmembrane region" description="Helical" evidence="7">
    <location>
        <begin position="271"/>
        <end position="293"/>
    </location>
</feature>
<dbReference type="AlphaFoldDB" id="A0A6J4VYE5"/>
<evidence type="ECO:0000256" key="5">
    <source>
        <dbReference type="ARBA" id="ARBA00022989"/>
    </source>
</evidence>
<keyword evidence="2 7" id="KW-0813">Transport</keyword>
<dbReference type="PROSITE" id="PS50928">
    <property type="entry name" value="ABC_TM1"/>
    <property type="match status" value="1"/>
</dbReference>
<dbReference type="GO" id="GO:0005886">
    <property type="term" value="C:plasma membrane"/>
    <property type="evidence" value="ECO:0007669"/>
    <property type="project" value="UniProtKB-SubCell"/>
</dbReference>
<dbReference type="Pfam" id="PF00528">
    <property type="entry name" value="BPD_transp_1"/>
    <property type="match status" value="1"/>
</dbReference>
<dbReference type="InterPro" id="IPR035906">
    <property type="entry name" value="MetI-like_sf"/>
</dbReference>
<dbReference type="InterPro" id="IPR000515">
    <property type="entry name" value="MetI-like"/>
</dbReference>
<accession>A0A6J4VYE5</accession>
<evidence type="ECO:0000256" key="4">
    <source>
        <dbReference type="ARBA" id="ARBA00022692"/>
    </source>
</evidence>
<comment type="subcellular location">
    <subcellularLocation>
        <location evidence="1 7">Cell membrane</location>
        <topology evidence="1 7">Multi-pass membrane protein</topology>
    </subcellularLocation>
</comment>
<feature type="transmembrane region" description="Helical" evidence="7">
    <location>
        <begin position="110"/>
        <end position="132"/>
    </location>
</feature>
<keyword evidence="4 7" id="KW-0812">Transmembrane</keyword>
<dbReference type="GO" id="GO:0055085">
    <property type="term" value="P:transmembrane transport"/>
    <property type="evidence" value="ECO:0007669"/>
    <property type="project" value="InterPro"/>
</dbReference>
<feature type="transmembrane region" description="Helical" evidence="7">
    <location>
        <begin position="39"/>
        <end position="60"/>
    </location>
</feature>
<evidence type="ECO:0000256" key="7">
    <source>
        <dbReference type="RuleBase" id="RU363032"/>
    </source>
</evidence>
<dbReference type="PANTHER" id="PTHR43386:SF1">
    <property type="entry name" value="D,D-DIPEPTIDE TRANSPORT SYSTEM PERMEASE PROTEIN DDPC-RELATED"/>
    <property type="match status" value="1"/>
</dbReference>
<protein>
    <submittedName>
        <fullName evidence="9">Dipeptide transport system permease protein DppC</fullName>
    </submittedName>
</protein>
<organism evidence="9">
    <name type="scientific">uncultured Thermomicrobiales bacterium</name>
    <dbReference type="NCBI Taxonomy" id="1645740"/>
    <lineage>
        <taxon>Bacteria</taxon>
        <taxon>Pseudomonadati</taxon>
        <taxon>Thermomicrobiota</taxon>
        <taxon>Thermomicrobia</taxon>
        <taxon>Thermomicrobiales</taxon>
        <taxon>environmental samples</taxon>
    </lineage>
</organism>
<dbReference type="Gene3D" id="1.10.3720.10">
    <property type="entry name" value="MetI-like"/>
    <property type="match status" value="1"/>
</dbReference>
<keyword evidence="3" id="KW-1003">Cell membrane</keyword>
<evidence type="ECO:0000313" key="9">
    <source>
        <dbReference type="EMBL" id="CAA9590729.1"/>
    </source>
</evidence>
<dbReference type="Pfam" id="PF12911">
    <property type="entry name" value="OppC_N"/>
    <property type="match status" value="1"/>
</dbReference>
<feature type="transmembrane region" description="Helical" evidence="7">
    <location>
        <begin position="167"/>
        <end position="186"/>
    </location>
</feature>
<gene>
    <name evidence="9" type="ORF">AVDCRST_MAG18-5149</name>
</gene>
<feature type="transmembrane region" description="Helical" evidence="7">
    <location>
        <begin position="139"/>
        <end position="161"/>
    </location>
</feature>
<evidence type="ECO:0000256" key="3">
    <source>
        <dbReference type="ARBA" id="ARBA00022475"/>
    </source>
</evidence>
<feature type="transmembrane region" description="Helical" evidence="7">
    <location>
        <begin position="213"/>
        <end position="238"/>
    </location>
</feature>
<dbReference type="InterPro" id="IPR050366">
    <property type="entry name" value="BP-dependent_transpt_permease"/>
</dbReference>
<dbReference type="InterPro" id="IPR025966">
    <property type="entry name" value="OppC_N"/>
</dbReference>
<evidence type="ECO:0000256" key="1">
    <source>
        <dbReference type="ARBA" id="ARBA00004651"/>
    </source>
</evidence>
<dbReference type="PANTHER" id="PTHR43386">
    <property type="entry name" value="OLIGOPEPTIDE TRANSPORT SYSTEM PERMEASE PROTEIN APPC"/>
    <property type="match status" value="1"/>
</dbReference>
<keyword evidence="5 7" id="KW-1133">Transmembrane helix</keyword>
<evidence type="ECO:0000256" key="6">
    <source>
        <dbReference type="ARBA" id="ARBA00023136"/>
    </source>
</evidence>
<comment type="similarity">
    <text evidence="7">Belongs to the binding-protein-dependent transport system permease family.</text>
</comment>
<evidence type="ECO:0000256" key="2">
    <source>
        <dbReference type="ARBA" id="ARBA00022448"/>
    </source>
</evidence>
<reference evidence="9" key="1">
    <citation type="submission" date="2020-02" db="EMBL/GenBank/DDBJ databases">
        <authorList>
            <person name="Meier V. D."/>
        </authorList>
    </citation>
    <scope>NUCLEOTIDE SEQUENCE</scope>
    <source>
        <strain evidence="9">AVDCRST_MAG18</strain>
    </source>
</reference>
<keyword evidence="6 7" id="KW-0472">Membrane</keyword>
<evidence type="ECO:0000259" key="8">
    <source>
        <dbReference type="PROSITE" id="PS50928"/>
    </source>
</evidence>
<dbReference type="SUPFAM" id="SSF161098">
    <property type="entry name" value="MetI-like"/>
    <property type="match status" value="1"/>
</dbReference>
<name>A0A6J4VYE5_9BACT</name>
<proteinExistence type="inferred from homology"/>
<dbReference type="EMBL" id="CADCWN010000417">
    <property type="protein sequence ID" value="CAA9590729.1"/>
    <property type="molecule type" value="Genomic_DNA"/>
</dbReference>
<dbReference type="CDD" id="cd06261">
    <property type="entry name" value="TM_PBP2"/>
    <property type="match status" value="1"/>
</dbReference>
<feature type="domain" description="ABC transmembrane type-1" evidence="8">
    <location>
        <begin position="104"/>
        <end position="293"/>
    </location>
</feature>
<sequence length="306" mass="33082">MSEVRTGPNVSTLADVRPKVQGSPGYMRRAWRRLRRDKLALAALGLLVIIVVLALSAPLITEHILQTDPNRVRLTQKLKPPSSVNRLGTDEYGRDTAARLLHAGRVSLTFGFMVMAIDLVIGVALGLTAGYFGGRIDDAINALIQIINNIPTIFLLIALTVLFRPGVVGLAVLFGLLGWTGIARQVRGRVFAERQLDYVDAARLAGARAPRILFVHILPNVSSIVLVLVGFDIAGAILGEAALSYLGFGVQIPTPSWGNMLNNALTYFSDAPWLVVAPGVAISLTLFAIYLFNDGLRDALDPRLNK</sequence>